<dbReference type="InterPro" id="IPR052546">
    <property type="entry name" value="Transposase_8_domain"/>
</dbReference>
<accession>A0A381XY67</accession>
<keyword evidence="1" id="KW-0175">Coiled coil</keyword>
<dbReference type="SUPFAM" id="SSF46689">
    <property type="entry name" value="Homeodomain-like"/>
    <property type="match status" value="1"/>
</dbReference>
<dbReference type="Pfam" id="PF01527">
    <property type="entry name" value="HTH_Tnp_1"/>
    <property type="match status" value="1"/>
</dbReference>
<reference evidence="2" key="1">
    <citation type="submission" date="2018-05" db="EMBL/GenBank/DDBJ databases">
        <authorList>
            <person name="Lanie J.A."/>
            <person name="Ng W.-L."/>
            <person name="Kazmierczak K.M."/>
            <person name="Andrzejewski T.M."/>
            <person name="Davidsen T.M."/>
            <person name="Wayne K.J."/>
            <person name="Tettelin H."/>
            <person name="Glass J.I."/>
            <person name="Rusch D."/>
            <person name="Podicherti R."/>
            <person name="Tsui H.-C.T."/>
            <person name="Winkler M.E."/>
        </authorList>
    </citation>
    <scope>NUCLEOTIDE SEQUENCE</scope>
</reference>
<feature type="coiled-coil region" evidence="1">
    <location>
        <begin position="49"/>
        <end position="76"/>
    </location>
</feature>
<dbReference type="InterPro" id="IPR002514">
    <property type="entry name" value="Transposase_8"/>
</dbReference>
<dbReference type="GO" id="GO:0003677">
    <property type="term" value="F:DNA binding"/>
    <property type="evidence" value="ECO:0007669"/>
    <property type="project" value="InterPro"/>
</dbReference>
<dbReference type="PANTHER" id="PTHR33609">
    <property type="entry name" value="LOW CALCIUM RESPONSE LOCUS PROTEIN S"/>
    <property type="match status" value="1"/>
</dbReference>
<dbReference type="AlphaFoldDB" id="A0A381XY67"/>
<dbReference type="GO" id="GO:0004803">
    <property type="term" value="F:transposase activity"/>
    <property type="evidence" value="ECO:0007669"/>
    <property type="project" value="InterPro"/>
</dbReference>
<dbReference type="InterPro" id="IPR009057">
    <property type="entry name" value="Homeodomain-like_sf"/>
</dbReference>
<evidence type="ECO:0000313" key="2">
    <source>
        <dbReference type="EMBL" id="SVA69729.1"/>
    </source>
</evidence>
<name>A0A381XY67_9ZZZZ</name>
<sequence length="88" mass="10328">MKRSKYTEETIIGILKERQGGMTVADLTRKYGVSEQSIYRWQAKYGGMEVSEAKRLRQLEEENARLKRMVADLSLDKQMLEDVLSKKW</sequence>
<gene>
    <name evidence="2" type="ORF">METZ01_LOCUS122583</name>
</gene>
<dbReference type="PANTHER" id="PTHR33609:SF1">
    <property type="entry name" value="TRANSPOSASE"/>
    <property type="match status" value="1"/>
</dbReference>
<protein>
    <recommendedName>
        <fullName evidence="3">HTH psq-type domain-containing protein</fullName>
    </recommendedName>
</protein>
<evidence type="ECO:0000256" key="1">
    <source>
        <dbReference type="SAM" id="Coils"/>
    </source>
</evidence>
<evidence type="ECO:0008006" key="3">
    <source>
        <dbReference type="Google" id="ProtNLM"/>
    </source>
</evidence>
<dbReference type="EMBL" id="UINC01016815">
    <property type="protein sequence ID" value="SVA69729.1"/>
    <property type="molecule type" value="Genomic_DNA"/>
</dbReference>
<organism evidence="2">
    <name type="scientific">marine metagenome</name>
    <dbReference type="NCBI Taxonomy" id="408172"/>
    <lineage>
        <taxon>unclassified sequences</taxon>
        <taxon>metagenomes</taxon>
        <taxon>ecological metagenomes</taxon>
    </lineage>
</organism>
<dbReference type="GO" id="GO:0006313">
    <property type="term" value="P:DNA transposition"/>
    <property type="evidence" value="ECO:0007669"/>
    <property type="project" value="InterPro"/>
</dbReference>
<proteinExistence type="predicted"/>